<feature type="transmembrane region" description="Helical" evidence="7">
    <location>
        <begin position="132"/>
        <end position="159"/>
    </location>
</feature>
<gene>
    <name evidence="9" type="ORF">C2S_6398</name>
</gene>
<feature type="transmembrane region" description="Helical" evidence="7">
    <location>
        <begin position="15"/>
        <end position="33"/>
    </location>
</feature>
<keyword evidence="3 7" id="KW-1133">Transmembrane helix</keyword>
<dbReference type="InterPro" id="IPR052337">
    <property type="entry name" value="SAT4-like"/>
</dbReference>
<evidence type="ECO:0000256" key="6">
    <source>
        <dbReference type="SAM" id="MobiDB-lite"/>
    </source>
</evidence>
<dbReference type="Pfam" id="PF20684">
    <property type="entry name" value="Fung_rhodopsin"/>
    <property type="match status" value="1"/>
</dbReference>
<feature type="transmembrane region" description="Helical" evidence="7">
    <location>
        <begin position="242"/>
        <end position="267"/>
    </location>
</feature>
<evidence type="ECO:0000259" key="8">
    <source>
        <dbReference type="Pfam" id="PF20684"/>
    </source>
</evidence>
<dbReference type="GO" id="GO:0016020">
    <property type="term" value="C:membrane"/>
    <property type="evidence" value="ECO:0007669"/>
    <property type="project" value="UniProtKB-SubCell"/>
</dbReference>
<accession>A0A0I9XGY1</accession>
<evidence type="ECO:0000313" key="9">
    <source>
        <dbReference type="EMBL" id="VTT66364.1"/>
    </source>
</evidence>
<organism evidence="9 10">
    <name type="scientific">Fusarium fujikuroi</name>
    <name type="common">Bakanae and foot rot disease fungus</name>
    <name type="synonym">Gibberella fujikuroi</name>
    <dbReference type="NCBI Taxonomy" id="5127"/>
    <lineage>
        <taxon>Eukaryota</taxon>
        <taxon>Fungi</taxon>
        <taxon>Dikarya</taxon>
        <taxon>Ascomycota</taxon>
        <taxon>Pezizomycotina</taxon>
        <taxon>Sordariomycetes</taxon>
        <taxon>Hypocreomycetidae</taxon>
        <taxon>Hypocreales</taxon>
        <taxon>Nectriaceae</taxon>
        <taxon>Fusarium</taxon>
        <taxon>Fusarium fujikuroi species complex</taxon>
    </lineage>
</organism>
<evidence type="ECO:0000256" key="4">
    <source>
        <dbReference type="ARBA" id="ARBA00023136"/>
    </source>
</evidence>
<dbReference type="Proteomes" id="UP000760494">
    <property type="component" value="Unassembled WGS sequence"/>
</dbReference>
<protein>
    <recommendedName>
        <fullName evidence="8">Rhodopsin domain-containing protein</fullName>
    </recommendedName>
</protein>
<dbReference type="AlphaFoldDB" id="A0A0I9XGY1"/>
<keyword evidence="4 7" id="KW-0472">Membrane</keyword>
<evidence type="ECO:0000313" key="10">
    <source>
        <dbReference type="Proteomes" id="UP000760494"/>
    </source>
</evidence>
<comment type="subcellular location">
    <subcellularLocation>
        <location evidence="1">Membrane</location>
        <topology evidence="1">Multi-pass membrane protein</topology>
    </subcellularLocation>
</comment>
<sequence length="327" mass="37317">MPIDPSGPTVIATEWALISVATAVILARLYLRLVLQRRNLLASDVFMCAAWASAVATASFDIYFFRIGIFKPGTTFDLAGFEGTAAEAENFYKLYYFSTYPFYVTFYLSKAALLAVYLQIFPSFMVKRRRFLWVVIIYVAIGFVITILLLSLSCLPIWRNWTLSDQRCTVKTIKINFEISWVLNISADILIFILPWLVIPELTLRRRLRYSLYATFLLGVINIIFCVVRFAQIQQYGGDLVITISLVELWSFIDACIGLIIACLPSLRPFFNWREKIQYYGHSSGQDSKGYSSHNSGRPMISSDPESLSQPSNVHLSEDMQQRFSVT</sequence>
<keyword evidence="2 7" id="KW-0812">Transmembrane</keyword>
<comment type="caution">
    <text evidence="9">The sequence shown here is derived from an EMBL/GenBank/DDBJ whole genome shotgun (WGS) entry which is preliminary data.</text>
</comment>
<feature type="transmembrane region" description="Helical" evidence="7">
    <location>
        <begin position="100"/>
        <end position="120"/>
    </location>
</feature>
<evidence type="ECO:0000256" key="3">
    <source>
        <dbReference type="ARBA" id="ARBA00022989"/>
    </source>
</evidence>
<dbReference type="eggNOG" id="ENOG502T5B6">
    <property type="taxonomic scope" value="Eukaryota"/>
</dbReference>
<dbReference type="PANTHER" id="PTHR33048:SF92">
    <property type="entry name" value="INTEGRAL MEMBRANE PROTEIN"/>
    <property type="match status" value="1"/>
</dbReference>
<feature type="compositionally biased region" description="Polar residues" evidence="6">
    <location>
        <begin position="304"/>
        <end position="315"/>
    </location>
</feature>
<feature type="domain" description="Rhodopsin" evidence="8">
    <location>
        <begin position="27"/>
        <end position="272"/>
    </location>
</feature>
<feature type="transmembrane region" description="Helical" evidence="7">
    <location>
        <begin position="45"/>
        <end position="65"/>
    </location>
</feature>
<comment type="similarity">
    <text evidence="5">Belongs to the SAT4 family.</text>
</comment>
<reference evidence="9" key="1">
    <citation type="submission" date="2019-05" db="EMBL/GenBank/DDBJ databases">
        <authorList>
            <person name="Piombo E."/>
        </authorList>
    </citation>
    <scope>NUCLEOTIDE SEQUENCE</scope>
    <source>
        <strain evidence="9">C2S</strain>
    </source>
</reference>
<evidence type="ECO:0000256" key="5">
    <source>
        <dbReference type="ARBA" id="ARBA00038359"/>
    </source>
</evidence>
<evidence type="ECO:0000256" key="2">
    <source>
        <dbReference type="ARBA" id="ARBA00022692"/>
    </source>
</evidence>
<feature type="transmembrane region" description="Helical" evidence="7">
    <location>
        <begin position="179"/>
        <end position="198"/>
    </location>
</feature>
<name>A0A0I9XGY1_FUSFU</name>
<feature type="transmembrane region" description="Helical" evidence="7">
    <location>
        <begin position="210"/>
        <end position="230"/>
    </location>
</feature>
<feature type="region of interest" description="Disordered" evidence="6">
    <location>
        <begin position="283"/>
        <end position="327"/>
    </location>
</feature>
<proteinExistence type="inferred from homology"/>
<evidence type="ECO:0000256" key="7">
    <source>
        <dbReference type="SAM" id="Phobius"/>
    </source>
</evidence>
<dbReference type="PANTHER" id="PTHR33048">
    <property type="entry name" value="PTH11-LIKE INTEGRAL MEMBRANE PROTEIN (AFU_ORTHOLOGUE AFUA_5G11245)"/>
    <property type="match status" value="1"/>
</dbReference>
<dbReference type="EMBL" id="CABFJX010000168">
    <property type="protein sequence ID" value="VTT66364.1"/>
    <property type="molecule type" value="Genomic_DNA"/>
</dbReference>
<evidence type="ECO:0000256" key="1">
    <source>
        <dbReference type="ARBA" id="ARBA00004141"/>
    </source>
</evidence>
<dbReference type="InterPro" id="IPR049326">
    <property type="entry name" value="Rhodopsin_dom_fungi"/>
</dbReference>
<feature type="compositionally biased region" description="Polar residues" evidence="6">
    <location>
        <begin position="283"/>
        <end position="296"/>
    </location>
</feature>